<dbReference type="Proteomes" id="UP000188354">
    <property type="component" value="Chromosome LG08"/>
</dbReference>
<reference evidence="11 12" key="1">
    <citation type="journal article" date="2017" name="Plant Biotechnol. J.">
        <title>A comprehensive draft genome sequence for lupin (Lupinus angustifolius), an emerging health food: insights into plant-microbe interactions and legume evolution.</title>
        <authorList>
            <person name="Hane J.K."/>
            <person name="Ming Y."/>
            <person name="Kamphuis L.G."/>
            <person name="Nelson M.N."/>
            <person name="Garg G."/>
            <person name="Atkins C.A."/>
            <person name="Bayer P.E."/>
            <person name="Bravo A."/>
            <person name="Bringans S."/>
            <person name="Cannon S."/>
            <person name="Edwards D."/>
            <person name="Foley R."/>
            <person name="Gao L.L."/>
            <person name="Harrison M.J."/>
            <person name="Huang W."/>
            <person name="Hurgobin B."/>
            <person name="Li S."/>
            <person name="Liu C.W."/>
            <person name="McGrath A."/>
            <person name="Morahan G."/>
            <person name="Murray J."/>
            <person name="Weller J."/>
            <person name="Jian J."/>
            <person name="Singh K.B."/>
        </authorList>
    </citation>
    <scope>NUCLEOTIDE SEQUENCE</scope>
    <source>
        <strain evidence="12">cv. Tanjil</strain>
        <tissue evidence="11">Whole plant</tissue>
    </source>
</reference>
<comment type="similarity">
    <text evidence="2">Belongs to the TALE/BELL homeobox family.</text>
</comment>
<accession>A0A4P1RAH2</accession>
<keyword evidence="12" id="KW-1185">Reference proteome</keyword>
<dbReference type="FunFam" id="1.10.10.60:FF:000117">
    <property type="entry name" value="BEL1-like homeodomain protein 9"/>
    <property type="match status" value="1"/>
</dbReference>
<dbReference type="GO" id="GO:0005634">
    <property type="term" value="C:nucleus"/>
    <property type="evidence" value="ECO:0007669"/>
    <property type="project" value="UniProtKB-SubCell"/>
</dbReference>
<keyword evidence="6" id="KW-0804">Transcription</keyword>
<dbReference type="PANTHER" id="PTHR11850">
    <property type="entry name" value="HOMEOBOX PROTEIN TRANSCRIPTION FACTORS"/>
    <property type="match status" value="1"/>
</dbReference>
<dbReference type="GO" id="GO:0006355">
    <property type="term" value="P:regulation of DNA-templated transcription"/>
    <property type="evidence" value="ECO:0007669"/>
    <property type="project" value="InterPro"/>
</dbReference>
<feature type="region of interest" description="Disordered" evidence="9">
    <location>
        <begin position="512"/>
        <end position="588"/>
    </location>
</feature>
<protein>
    <recommendedName>
        <fullName evidence="10">Homeobox domain-containing protein</fullName>
    </recommendedName>
</protein>
<evidence type="ECO:0000259" key="10">
    <source>
        <dbReference type="PROSITE" id="PS50071"/>
    </source>
</evidence>
<gene>
    <name evidence="11" type="ORF">TanjilG_23675</name>
</gene>
<dbReference type="PROSITE" id="PS50071">
    <property type="entry name" value="HOMEOBOX_2"/>
    <property type="match status" value="1"/>
</dbReference>
<evidence type="ECO:0000256" key="2">
    <source>
        <dbReference type="ARBA" id="ARBA00006454"/>
    </source>
</evidence>
<evidence type="ECO:0000256" key="6">
    <source>
        <dbReference type="ARBA" id="ARBA00023163"/>
    </source>
</evidence>
<dbReference type="Gramene" id="OIW05889">
    <property type="protein sequence ID" value="OIW05889"/>
    <property type="gene ID" value="TanjilG_23675"/>
</dbReference>
<dbReference type="GO" id="GO:0003677">
    <property type="term" value="F:DNA binding"/>
    <property type="evidence" value="ECO:0007669"/>
    <property type="project" value="UniProtKB-UniRule"/>
</dbReference>
<dbReference type="SUPFAM" id="SSF46689">
    <property type="entry name" value="Homeodomain-like"/>
    <property type="match status" value="1"/>
</dbReference>
<name>A0A4P1RAH2_LUPAN</name>
<feature type="region of interest" description="Disordered" evidence="9">
    <location>
        <begin position="257"/>
        <end position="292"/>
    </location>
</feature>
<dbReference type="CDD" id="cd00086">
    <property type="entry name" value="homeodomain"/>
    <property type="match status" value="1"/>
</dbReference>
<dbReference type="InterPro" id="IPR050224">
    <property type="entry name" value="TALE_homeobox"/>
</dbReference>
<dbReference type="AlphaFoldDB" id="A0A4P1RAH2"/>
<comment type="subcellular location">
    <subcellularLocation>
        <location evidence="1 8">Nucleus</location>
    </subcellularLocation>
</comment>
<dbReference type="SMART" id="SM00574">
    <property type="entry name" value="POX"/>
    <property type="match status" value="1"/>
</dbReference>
<proteinExistence type="inferred from homology"/>
<dbReference type="KEGG" id="lang:109355247"/>
<dbReference type="InterPro" id="IPR008422">
    <property type="entry name" value="KN_HD"/>
</dbReference>
<evidence type="ECO:0000256" key="5">
    <source>
        <dbReference type="ARBA" id="ARBA00023155"/>
    </source>
</evidence>
<keyword evidence="5 8" id="KW-0371">Homeobox</keyword>
<dbReference type="OrthoDB" id="10056939at2759"/>
<feature type="region of interest" description="Disordered" evidence="9">
    <location>
        <begin position="474"/>
        <end position="497"/>
    </location>
</feature>
<dbReference type="InterPro" id="IPR001356">
    <property type="entry name" value="HD"/>
</dbReference>
<dbReference type="Pfam" id="PF05920">
    <property type="entry name" value="Homeobox_KN"/>
    <property type="match status" value="1"/>
</dbReference>
<feature type="DNA-binding region" description="Homeobox" evidence="8">
    <location>
        <begin position="403"/>
        <end position="465"/>
    </location>
</feature>
<dbReference type="Gene3D" id="1.10.10.60">
    <property type="entry name" value="Homeodomain-like"/>
    <property type="match status" value="1"/>
</dbReference>
<evidence type="ECO:0000256" key="1">
    <source>
        <dbReference type="ARBA" id="ARBA00004123"/>
    </source>
</evidence>
<dbReference type="EMBL" id="CM007368">
    <property type="protein sequence ID" value="OIW05889.1"/>
    <property type="molecule type" value="Genomic_DNA"/>
</dbReference>
<keyword evidence="3" id="KW-0805">Transcription regulation</keyword>
<evidence type="ECO:0000256" key="4">
    <source>
        <dbReference type="ARBA" id="ARBA00023125"/>
    </source>
</evidence>
<evidence type="ECO:0000256" key="7">
    <source>
        <dbReference type="ARBA" id="ARBA00023242"/>
    </source>
</evidence>
<dbReference type="SMART" id="SM00389">
    <property type="entry name" value="HOX"/>
    <property type="match status" value="1"/>
</dbReference>
<evidence type="ECO:0000256" key="8">
    <source>
        <dbReference type="PROSITE-ProRule" id="PRU00108"/>
    </source>
</evidence>
<evidence type="ECO:0000313" key="12">
    <source>
        <dbReference type="Proteomes" id="UP000188354"/>
    </source>
</evidence>
<evidence type="ECO:0000256" key="3">
    <source>
        <dbReference type="ARBA" id="ARBA00023015"/>
    </source>
</evidence>
<feature type="compositionally biased region" description="Polar residues" evidence="9">
    <location>
        <begin position="512"/>
        <end position="551"/>
    </location>
</feature>
<feature type="domain" description="Homeobox" evidence="10">
    <location>
        <begin position="401"/>
        <end position="464"/>
    </location>
</feature>
<organism evidence="11 12">
    <name type="scientific">Lupinus angustifolius</name>
    <name type="common">Narrow-leaved blue lupine</name>
    <dbReference type="NCBI Taxonomy" id="3871"/>
    <lineage>
        <taxon>Eukaryota</taxon>
        <taxon>Viridiplantae</taxon>
        <taxon>Streptophyta</taxon>
        <taxon>Embryophyta</taxon>
        <taxon>Tracheophyta</taxon>
        <taxon>Spermatophyta</taxon>
        <taxon>Magnoliopsida</taxon>
        <taxon>eudicotyledons</taxon>
        <taxon>Gunneridae</taxon>
        <taxon>Pentapetalae</taxon>
        <taxon>rosids</taxon>
        <taxon>fabids</taxon>
        <taxon>Fabales</taxon>
        <taxon>Fabaceae</taxon>
        <taxon>Papilionoideae</taxon>
        <taxon>50 kb inversion clade</taxon>
        <taxon>genistoids sensu lato</taxon>
        <taxon>core genistoids</taxon>
        <taxon>Genisteae</taxon>
        <taxon>Lupinus</taxon>
    </lineage>
</organism>
<dbReference type="Pfam" id="PF07526">
    <property type="entry name" value="POX"/>
    <property type="match status" value="1"/>
</dbReference>
<evidence type="ECO:0000313" key="11">
    <source>
        <dbReference type="EMBL" id="OIW05889.1"/>
    </source>
</evidence>
<feature type="compositionally biased region" description="Gly residues" evidence="9">
    <location>
        <begin position="262"/>
        <end position="273"/>
    </location>
</feature>
<evidence type="ECO:0000256" key="9">
    <source>
        <dbReference type="SAM" id="MobiDB-lite"/>
    </source>
</evidence>
<keyword evidence="7 8" id="KW-0539">Nucleus</keyword>
<sequence length="720" mass="79246">MATYFHGSSSSEIQSSAEGLQTLYLMNPNYVPYSDAPQHPTPNMLFINPNTAPTTTSPPHALNLSNFTHAPPPPNNNHNLHHHHMTGATIPLSNTTGSTNTDEISSYHDFVAAAPRVHYNMWGFDQTPWSAAAVTIAATPSNNSGYATNVSVAADISEQVGFHRPNNQQQGLSLSLSSQQPEYRSLSGEISAATRGSGISSMNNNNNNNNNNNGILGSKYLKATHELLDEVVNVGKGIFKGESINSVINKEKMKTDIESTSGIGGDGSSGGGQNSESKQGIELSTTQRQEAQMKKSKLVGMLDEVEQRYRHYHHQMQIVISSFEQVAGYGGAKSYTSLALKTISKQFRCLKDAISSQIRATSKTLGEDDCLGVKVEGSRLRYVDHHLRQQKTLQQLGMTQHNAWRPQRGLPERAVSILRAWLFEHFLHPYPKDSDKVMLAKQTGLTRSQVSNWFINARVRLWKPMVEEMYLEEVKEQEQNHGSHDNTNRSKDQSNKEMKSLATINADALQSKAESSFNNQNTSQTEISNSNSLISTSPMGVSTTLKSQSGNFHLAGSSHDMQNNPNKRRSSELHSSPGSGIFSVDMDMKPGETNREITNKEFGIENHGSGGGYGAFSIEDIGRFNNVTENLAPRFDGNGVSLTLGLPRSENFPLSGTQHEFLSQNIHLGDDRIHEMGTNENEFHAINSTPPSSHSGTSYESIDLQNRKRFAAQLLRDFVA</sequence>
<keyword evidence="4 8" id="KW-0238">DNA-binding</keyword>
<dbReference type="InterPro" id="IPR009057">
    <property type="entry name" value="Homeodomain-like_sf"/>
</dbReference>
<dbReference type="InterPro" id="IPR006563">
    <property type="entry name" value="POX_dom"/>
</dbReference>